<reference evidence="3" key="1">
    <citation type="submission" date="2018-05" db="EMBL/GenBank/DDBJ databases">
        <authorList>
            <person name="Lanie J.A."/>
            <person name="Ng W.-L."/>
            <person name="Kazmierczak K.M."/>
            <person name="Andrzejewski T.M."/>
            <person name="Davidsen T.M."/>
            <person name="Wayne K.J."/>
            <person name="Tettelin H."/>
            <person name="Glass J.I."/>
            <person name="Rusch D."/>
            <person name="Podicherti R."/>
            <person name="Tsui H.-C.T."/>
            <person name="Winkler M.E."/>
        </authorList>
    </citation>
    <scope>NUCLEOTIDE SEQUENCE</scope>
</reference>
<dbReference type="InterPro" id="IPR050585">
    <property type="entry name" value="Xaa-Pro_dipeptidyl-ppase/CocE"/>
</dbReference>
<dbReference type="Gene3D" id="3.40.50.1820">
    <property type="entry name" value="alpha/beta hydrolase"/>
    <property type="match status" value="2"/>
</dbReference>
<accession>A0A381ZTC8</accession>
<dbReference type="InterPro" id="IPR005674">
    <property type="entry name" value="CocE/Ser_esterase"/>
</dbReference>
<protein>
    <recommendedName>
        <fullName evidence="2">Xaa-Pro dipeptidyl-peptidase C-terminal domain-containing protein</fullName>
    </recommendedName>
</protein>
<dbReference type="Pfam" id="PF08530">
    <property type="entry name" value="PepX_C"/>
    <property type="match status" value="1"/>
</dbReference>
<dbReference type="AlphaFoldDB" id="A0A381ZTC8"/>
<dbReference type="InterPro" id="IPR008979">
    <property type="entry name" value="Galactose-bd-like_sf"/>
</dbReference>
<dbReference type="GO" id="GO:0008239">
    <property type="term" value="F:dipeptidyl-peptidase activity"/>
    <property type="evidence" value="ECO:0007669"/>
    <property type="project" value="InterPro"/>
</dbReference>
<name>A0A381ZTC8_9ZZZZ</name>
<evidence type="ECO:0000313" key="3">
    <source>
        <dbReference type="EMBL" id="SVA92545.1"/>
    </source>
</evidence>
<proteinExistence type="predicted"/>
<dbReference type="InterPro" id="IPR000383">
    <property type="entry name" value="Xaa-Pro-like_dom"/>
</dbReference>
<dbReference type="SUPFAM" id="SSF53474">
    <property type="entry name" value="alpha/beta-Hydrolases"/>
    <property type="match status" value="1"/>
</dbReference>
<dbReference type="PANTHER" id="PTHR43056:SF10">
    <property type="entry name" value="COCE_NOND FAMILY, PUTATIVE (AFU_ORTHOLOGUE AFUA_7G00600)-RELATED"/>
    <property type="match status" value="1"/>
</dbReference>
<dbReference type="EMBL" id="UINC01022595">
    <property type="protein sequence ID" value="SVA92545.1"/>
    <property type="molecule type" value="Genomic_DNA"/>
</dbReference>
<dbReference type="InterPro" id="IPR013736">
    <property type="entry name" value="Xaa-Pro_dipept_C"/>
</dbReference>
<gene>
    <name evidence="3" type="ORF">METZ01_LOCUS145399</name>
</gene>
<dbReference type="PANTHER" id="PTHR43056">
    <property type="entry name" value="PEPTIDASE S9 PROLYL OLIGOPEPTIDASE"/>
    <property type="match status" value="1"/>
</dbReference>
<evidence type="ECO:0000256" key="1">
    <source>
        <dbReference type="ARBA" id="ARBA00022801"/>
    </source>
</evidence>
<dbReference type="SUPFAM" id="SSF49785">
    <property type="entry name" value="Galactose-binding domain-like"/>
    <property type="match status" value="1"/>
</dbReference>
<feature type="domain" description="Xaa-Pro dipeptidyl-peptidase C-terminal" evidence="2">
    <location>
        <begin position="289"/>
        <end position="523"/>
    </location>
</feature>
<sequence length="664" mass="74764">MNKDKGTRSFRSVEHLWIEMPDGVRLAARIWLPKSALNNPAPAVFEYIPYRKVDMVRARDERNHPYLAENGIVAVRVDMRGSGDSEGQMSDMYCQDELDDTRHVIEWLTCQPWCNGKIGMFGTSWGATASLQANIDAPAALKAIIAVCATHDRYEDDIHHMGGCLLTDSVEWGATLPTIFGAPPSANVGKDWRAMWEERLDKLAFPLEAWLHNEDRGSYWRHGSVIHQTDRLSAPILCVGGWADRYSNSVMSLVDHRPDLTWGIVGPWGHHYPDHGHPGPGIGFQKLMLDWWQHWLMTDNPAEPEWPKLRIWVRSFDPPADAINKRSGGWVQTAAPREITSIKKWHLSEGGLTKDASEIHLDLPLDLQVGTEGADTGYFGRFGGLPPDQRKDDQSSLCFDTKPLEHDFLIYGAAELELKLESPDPRRQLCLRLNDVAPDGTSARITWAIRNLALDDTLDSPEHPFPKGALDIRVQFPTMAYRLKAGHSLRLAVSQSYWPMVWAPSAIGGITLLCGNLTLPEPRYEPESLVVSLPKVEDLPSVKSYTVLKEPRIKRHPAKLKNGEIRSGWHQPYASVYYIETDTCFGYETRAEYRISPDEPLTAACSYEHTMTFARPDGTAVVTCKVQLSSDADAYQVTSIFSASWDDQIVKTHEWNLNIARTHT</sequence>
<dbReference type="SMART" id="SM00939">
    <property type="entry name" value="PepX_C"/>
    <property type="match status" value="1"/>
</dbReference>
<dbReference type="Pfam" id="PF02129">
    <property type="entry name" value="Peptidase_S15"/>
    <property type="match status" value="1"/>
</dbReference>
<dbReference type="NCBIfam" id="TIGR00976">
    <property type="entry name" value="CocE_NonD"/>
    <property type="match status" value="1"/>
</dbReference>
<dbReference type="Gene3D" id="2.60.120.260">
    <property type="entry name" value="Galactose-binding domain-like"/>
    <property type="match status" value="1"/>
</dbReference>
<organism evidence="3">
    <name type="scientific">marine metagenome</name>
    <dbReference type="NCBI Taxonomy" id="408172"/>
    <lineage>
        <taxon>unclassified sequences</taxon>
        <taxon>metagenomes</taxon>
        <taxon>ecological metagenomes</taxon>
    </lineage>
</organism>
<dbReference type="InterPro" id="IPR029058">
    <property type="entry name" value="AB_hydrolase_fold"/>
</dbReference>
<evidence type="ECO:0000259" key="2">
    <source>
        <dbReference type="SMART" id="SM00939"/>
    </source>
</evidence>
<keyword evidence="1" id="KW-0378">Hydrolase</keyword>